<dbReference type="Proteomes" id="UP000324479">
    <property type="component" value="Unassembled WGS sequence"/>
</dbReference>
<dbReference type="AlphaFoldDB" id="A0A5M6DM53"/>
<dbReference type="InterPro" id="IPR036291">
    <property type="entry name" value="NAD(P)-bd_dom_sf"/>
</dbReference>
<dbReference type="SUPFAM" id="SSF51735">
    <property type="entry name" value="NAD(P)-binding Rossmann-fold domains"/>
    <property type="match status" value="1"/>
</dbReference>
<organism evidence="1 2">
    <name type="scientific">Roseiconus nitratireducens</name>
    <dbReference type="NCBI Taxonomy" id="2605748"/>
    <lineage>
        <taxon>Bacteria</taxon>
        <taxon>Pseudomonadati</taxon>
        <taxon>Planctomycetota</taxon>
        <taxon>Planctomycetia</taxon>
        <taxon>Pirellulales</taxon>
        <taxon>Pirellulaceae</taxon>
        <taxon>Roseiconus</taxon>
    </lineage>
</organism>
<evidence type="ECO:0000313" key="2">
    <source>
        <dbReference type="Proteomes" id="UP000324479"/>
    </source>
</evidence>
<reference evidence="1 2" key="1">
    <citation type="submission" date="2019-08" db="EMBL/GenBank/DDBJ databases">
        <authorList>
            <person name="Dhanesh K."/>
            <person name="Kumar G."/>
            <person name="Sasikala C."/>
            <person name="Venkata Ramana C."/>
        </authorList>
    </citation>
    <scope>NUCLEOTIDE SEQUENCE [LARGE SCALE GENOMIC DNA]</scope>
    <source>
        <strain evidence="1 2">JC645</strain>
    </source>
</reference>
<dbReference type="EMBL" id="VWOX01000001">
    <property type="protein sequence ID" value="KAA5547210.1"/>
    <property type="molecule type" value="Genomic_DNA"/>
</dbReference>
<comment type="caution">
    <text evidence="1">The sequence shown here is derived from an EMBL/GenBank/DDBJ whole genome shotgun (WGS) entry which is preliminary data.</text>
</comment>
<name>A0A5M6DM53_9BACT</name>
<protein>
    <submittedName>
        <fullName evidence="1">NAD(P)-dependent oxidoreductase</fullName>
    </submittedName>
</protein>
<accession>A0A5M6DM53</accession>
<evidence type="ECO:0000313" key="1">
    <source>
        <dbReference type="EMBL" id="KAA5547210.1"/>
    </source>
</evidence>
<proteinExistence type="predicted"/>
<gene>
    <name evidence="1" type="ORF">FYK55_02065</name>
</gene>
<keyword evidence="2" id="KW-1185">Reference proteome</keyword>
<dbReference type="Gene3D" id="3.40.50.720">
    <property type="entry name" value="NAD(P)-binding Rossmann-like Domain"/>
    <property type="match status" value="1"/>
</dbReference>
<sequence>MPPVRSCPDVITDERQLDDWLTTPSAELVRFASKLQGNLLVLGAGGKMGPSLAVLAQRAIDQAGSTARVIAVSRFSDEAARAWLTERNVETLGADLLCPESVAKLPDAERVIYLVGTKFGTGQNPSHTWALNTLPPSYVMRRYGETPIAALSTGNVYAFTGVDSGGSLESDPLRPVGEYANAAVGRERIFDYFSRLNGTPVAQIRLNYATDLRYGVLTDIARKVLSEEPIDVTQGHFNCIWQGDANDCIIRSLALAESPPRPLNLTGPETLSVREVAQTFASLMGRTLRLTGRESETAFLSNSTSLRERLGPPAIPTETLIRWTAHWVQHGGRLLNKPTHFEVRDGAF</sequence>
<dbReference type="RefSeq" id="WP_150074338.1">
    <property type="nucleotide sequence ID" value="NZ_VWOX01000001.1"/>
</dbReference>